<organism evidence="1 2">
    <name type="scientific">Clostridioides difficile</name>
    <name type="common">Peptoclostridium difficile</name>
    <dbReference type="NCBI Taxonomy" id="1496"/>
    <lineage>
        <taxon>Bacteria</taxon>
        <taxon>Bacillati</taxon>
        <taxon>Bacillota</taxon>
        <taxon>Clostridia</taxon>
        <taxon>Peptostreptococcales</taxon>
        <taxon>Peptostreptococcaceae</taxon>
        <taxon>Clostridioides</taxon>
    </lineage>
</organism>
<dbReference type="SUPFAM" id="SSF48179">
    <property type="entry name" value="6-phosphogluconate dehydrogenase C-terminal domain-like"/>
    <property type="match status" value="1"/>
</dbReference>
<sequence>MGSGKVGTSLANYFLSKGYCVSGFYGRNQLSLLESTNLTKTKIYSNLKDIIYENDILFITTSDDSIEIIDKKLSKFNLKHKYICHTSGSLKSSILFCSKKAGALIYSIHPIFAFSNKNTDIKKMKDICFSIEGDNEQDDLVIQNFIDDLGNQFFIRDKDTSSTYHLANVLVSNLVLSLLDIGVSYFIKLGLSEEESLKAISPLVKKNIENILDNGFTKALTGPVSRGDITPIRKHLSVLDKKDEDIYKILSLNLLKIIALGNDNSLKGIKNITIENAIENLISKSEKYKEIYKLLGGKNDEKYHTDF</sequence>
<dbReference type="SUPFAM" id="SSF51735">
    <property type="entry name" value="NAD(P)-binding Rossmann-fold domains"/>
    <property type="match status" value="1"/>
</dbReference>
<dbReference type="InterPro" id="IPR036291">
    <property type="entry name" value="NAD(P)-bd_dom_sf"/>
</dbReference>
<evidence type="ECO:0000313" key="2">
    <source>
        <dbReference type="Proteomes" id="UP000879542"/>
    </source>
</evidence>
<comment type="caution">
    <text evidence="1">The sequence shown here is derived from an EMBL/GenBank/DDBJ whole genome shotgun (WGS) entry which is preliminary data.</text>
</comment>
<dbReference type="AlphaFoldDB" id="A0A9P3YSY1"/>
<dbReference type="PANTHER" id="PTHR40459">
    <property type="entry name" value="CONSERVED HYPOTHETICAL ALANINE AND LEUCINE RICH PROTEIN"/>
    <property type="match status" value="1"/>
</dbReference>
<protein>
    <submittedName>
        <fullName evidence="1">DUF2520 domain-containing protein</fullName>
    </submittedName>
</protein>
<gene>
    <name evidence="1" type="ORF">KRQ00_002845</name>
</gene>
<reference evidence="1" key="2">
    <citation type="submission" date="2021-06" db="EMBL/GenBank/DDBJ databases">
        <authorList>
            <consortium name="NCBI Pathogen Detection Project"/>
        </authorList>
    </citation>
    <scope>NUCLEOTIDE SEQUENCE</scope>
    <source>
        <strain evidence="1">Clostridioides</strain>
    </source>
</reference>
<dbReference type="PANTHER" id="PTHR40459:SF1">
    <property type="entry name" value="CONSERVED HYPOTHETICAL ALANINE AND LEUCINE RICH PROTEIN"/>
    <property type="match status" value="1"/>
</dbReference>
<evidence type="ECO:0000313" key="1">
    <source>
        <dbReference type="EMBL" id="HBH2621063.1"/>
    </source>
</evidence>
<dbReference type="Gene3D" id="3.40.50.720">
    <property type="entry name" value="NAD(P)-binding Rossmann-like Domain"/>
    <property type="match status" value="1"/>
</dbReference>
<dbReference type="InterPro" id="IPR037108">
    <property type="entry name" value="TM1727-like_C_sf"/>
</dbReference>
<dbReference type="InterPro" id="IPR008927">
    <property type="entry name" value="6-PGluconate_DH-like_C_sf"/>
</dbReference>
<dbReference type="InterPro" id="IPR018931">
    <property type="entry name" value="DUF2520"/>
</dbReference>
<dbReference type="Gene3D" id="1.10.1040.20">
    <property type="entry name" value="ProC-like, C-terminal domain"/>
    <property type="match status" value="1"/>
</dbReference>
<proteinExistence type="predicted"/>
<dbReference type="Pfam" id="PF10728">
    <property type="entry name" value="DUF2520"/>
    <property type="match status" value="1"/>
</dbReference>
<reference evidence="1" key="1">
    <citation type="journal article" date="2018" name="Genome Biol.">
        <title>SKESA: strategic k-mer extension for scrupulous assemblies.</title>
        <authorList>
            <person name="Souvorov A."/>
            <person name="Agarwala R."/>
            <person name="Lipman D.J."/>
        </authorList>
    </citation>
    <scope>NUCLEOTIDE SEQUENCE</scope>
    <source>
        <strain evidence="1">Clostridioides</strain>
    </source>
</reference>
<dbReference type="Proteomes" id="UP000879542">
    <property type="component" value="Unassembled WGS sequence"/>
</dbReference>
<accession>A0A9P3YSY1</accession>
<dbReference type="EMBL" id="DAEQIJ010000015">
    <property type="protein sequence ID" value="HBH2621063.1"/>
    <property type="molecule type" value="Genomic_DNA"/>
</dbReference>
<name>A0A9P3YSY1_CLODI</name>